<dbReference type="PANTHER" id="PTHR23113:SF368">
    <property type="entry name" value="CELL DIVISION CONTROL PROTEIN 25"/>
    <property type="match status" value="1"/>
</dbReference>
<evidence type="ECO:0000256" key="2">
    <source>
        <dbReference type="PROSITE-ProRule" id="PRU00168"/>
    </source>
</evidence>
<dbReference type="OrthoDB" id="546434at2759"/>
<dbReference type="GO" id="GO:0007265">
    <property type="term" value="P:Ras protein signal transduction"/>
    <property type="evidence" value="ECO:0007669"/>
    <property type="project" value="TreeGrafter"/>
</dbReference>
<dbReference type="AlphaFoldDB" id="A0A9P7GJI1"/>
<evidence type="ECO:0000256" key="1">
    <source>
        <dbReference type="ARBA" id="ARBA00022658"/>
    </source>
</evidence>
<dbReference type="PROSITE" id="PS50009">
    <property type="entry name" value="RASGEF_CAT"/>
    <property type="match status" value="1"/>
</dbReference>
<dbReference type="PROSITE" id="PS50212">
    <property type="entry name" value="RASGEF_NTER"/>
    <property type="match status" value="1"/>
</dbReference>
<dbReference type="Gene3D" id="1.20.870.10">
    <property type="entry name" value="Son of sevenless (SoS) protein Chain: S domain 1"/>
    <property type="match status" value="1"/>
</dbReference>
<proteinExistence type="predicted"/>
<feature type="domain" description="N-terminal Ras-GEF" evidence="4">
    <location>
        <begin position="98"/>
        <end position="237"/>
    </location>
</feature>
<feature type="domain" description="Ras-GEF" evidence="3">
    <location>
        <begin position="269"/>
        <end position="371"/>
    </location>
</feature>
<reference evidence="5" key="1">
    <citation type="submission" date="2021-02" db="EMBL/GenBank/DDBJ databases">
        <authorList>
            <person name="Nieuwenhuis M."/>
            <person name="Van De Peppel L.J.J."/>
        </authorList>
    </citation>
    <scope>NUCLEOTIDE SEQUENCE</scope>
    <source>
        <strain evidence="5">D49</strain>
    </source>
</reference>
<dbReference type="Proteomes" id="UP000717328">
    <property type="component" value="Unassembled WGS sequence"/>
</dbReference>
<protein>
    <submittedName>
        <fullName evidence="5">Uncharacterized protein</fullName>
    </submittedName>
</protein>
<sequence length="371" mass="41621">MESAFEHPPPKPLPVKDTVIYPPPGRTHANSDASASVSLTPLTRETLLGQEESLHAILEAEPSQAANEDPLRAATVAADIQPWYLRTTYNPGEILTLPDNTVEALTLPALVERLTAHDQAGMFLRYLHYPPFNQAFLMTFKLFTTVDELFDLLVARFRIEAPLELKPEERDDWVISKQRIVQSRVLDTLKSLVQDEDVLDGEDLHIVDHIKAFASSYELSQFPAAKELLVHIDQAQRNDTHMIRTMPQGTLPPPILPRASGELKLGDIDTLEFARQLTILESNLYQKIRPMDCLQRACGRGIQSMDNIAVVIQTSNRIADWVADSVLSSEDSRQRANVVKTFIGVADVSQRTSIFRFAFKTVFNLALSNLE</sequence>
<evidence type="ECO:0000259" key="3">
    <source>
        <dbReference type="PROSITE" id="PS50009"/>
    </source>
</evidence>
<dbReference type="Gene3D" id="1.10.840.10">
    <property type="entry name" value="Ras guanine-nucleotide exchange factors catalytic domain"/>
    <property type="match status" value="1"/>
</dbReference>
<evidence type="ECO:0000259" key="4">
    <source>
        <dbReference type="PROSITE" id="PS50212"/>
    </source>
</evidence>
<dbReference type="InterPro" id="IPR008937">
    <property type="entry name" value="Ras-like_GEF"/>
</dbReference>
<dbReference type="InterPro" id="IPR036964">
    <property type="entry name" value="RASGEF_cat_dom_sf"/>
</dbReference>
<dbReference type="GO" id="GO:0005886">
    <property type="term" value="C:plasma membrane"/>
    <property type="evidence" value="ECO:0007669"/>
    <property type="project" value="TreeGrafter"/>
</dbReference>
<keyword evidence="6" id="KW-1185">Reference proteome</keyword>
<dbReference type="InterPro" id="IPR001895">
    <property type="entry name" value="RASGEF_cat_dom"/>
</dbReference>
<evidence type="ECO:0000313" key="6">
    <source>
        <dbReference type="Proteomes" id="UP000717328"/>
    </source>
</evidence>
<gene>
    <name evidence="5" type="ORF">H0H81_007401</name>
</gene>
<dbReference type="SUPFAM" id="SSF48366">
    <property type="entry name" value="Ras GEF"/>
    <property type="match status" value="1"/>
</dbReference>
<dbReference type="InterPro" id="IPR000651">
    <property type="entry name" value="Ras-like_Gua-exchang_fac_N"/>
</dbReference>
<evidence type="ECO:0000313" key="5">
    <source>
        <dbReference type="EMBL" id="KAG5651789.1"/>
    </source>
</evidence>
<comment type="caution">
    <text evidence="5">The sequence shown here is derived from an EMBL/GenBank/DDBJ whole genome shotgun (WGS) entry which is preliminary data.</text>
</comment>
<dbReference type="PANTHER" id="PTHR23113">
    <property type="entry name" value="GUANINE NUCLEOTIDE EXCHANGE FACTOR"/>
    <property type="match status" value="1"/>
</dbReference>
<accession>A0A9P7GJI1</accession>
<dbReference type="Pfam" id="PF00617">
    <property type="entry name" value="RasGEF"/>
    <property type="match status" value="1"/>
</dbReference>
<dbReference type="CDD" id="cd06224">
    <property type="entry name" value="REM"/>
    <property type="match status" value="1"/>
</dbReference>
<name>A0A9P7GJI1_9AGAR</name>
<reference evidence="5" key="2">
    <citation type="submission" date="2021-10" db="EMBL/GenBank/DDBJ databases">
        <title>Phylogenomics reveals ancestral predisposition of the termite-cultivated fungus Termitomyces towards a domesticated lifestyle.</title>
        <authorList>
            <person name="Auxier B."/>
            <person name="Grum-Grzhimaylo A."/>
            <person name="Cardenas M.E."/>
            <person name="Lodge J.D."/>
            <person name="Laessoe T."/>
            <person name="Pedersen O."/>
            <person name="Smith M.E."/>
            <person name="Kuyper T.W."/>
            <person name="Franco-Molano E.A."/>
            <person name="Baroni T.J."/>
            <person name="Aanen D.K."/>
        </authorList>
    </citation>
    <scope>NUCLEOTIDE SEQUENCE</scope>
    <source>
        <strain evidence="5">D49</strain>
    </source>
</reference>
<dbReference type="GO" id="GO:0005085">
    <property type="term" value="F:guanyl-nucleotide exchange factor activity"/>
    <property type="evidence" value="ECO:0007669"/>
    <property type="project" value="UniProtKB-KW"/>
</dbReference>
<keyword evidence="1 2" id="KW-0344">Guanine-nucleotide releasing factor</keyword>
<dbReference type="InterPro" id="IPR023578">
    <property type="entry name" value="Ras_GEF_dom_sf"/>
</dbReference>
<dbReference type="EMBL" id="JABCKI010000198">
    <property type="protein sequence ID" value="KAG5651789.1"/>
    <property type="molecule type" value="Genomic_DNA"/>
</dbReference>
<dbReference type="Pfam" id="PF00618">
    <property type="entry name" value="RasGEF_N"/>
    <property type="match status" value="1"/>
</dbReference>
<organism evidence="5 6">
    <name type="scientific">Sphagnurus paluster</name>
    <dbReference type="NCBI Taxonomy" id="117069"/>
    <lineage>
        <taxon>Eukaryota</taxon>
        <taxon>Fungi</taxon>
        <taxon>Dikarya</taxon>
        <taxon>Basidiomycota</taxon>
        <taxon>Agaricomycotina</taxon>
        <taxon>Agaricomycetes</taxon>
        <taxon>Agaricomycetidae</taxon>
        <taxon>Agaricales</taxon>
        <taxon>Tricholomatineae</taxon>
        <taxon>Lyophyllaceae</taxon>
        <taxon>Sphagnurus</taxon>
    </lineage>
</organism>